<evidence type="ECO:0000313" key="1">
    <source>
        <dbReference type="EMBL" id="AFU58396.1"/>
    </source>
</evidence>
<accession>K0IAN9</accession>
<dbReference type="EMBL" id="CP002408">
    <property type="protein sequence ID" value="AFU58396.1"/>
    <property type="molecule type" value="Genomic_DNA"/>
</dbReference>
<sequence length="94" mass="10408">MESVLAESTRLIEYPADLSGCSIIGVGDRQLLYLCTRGSGKPLVVVLGFFSGQKEDIITKDLIEPVVEESRRRIGEIVASSLFDEYQNAQILFL</sequence>
<name>K0IAN9_NITGG</name>
<reference evidence="1 2" key="1">
    <citation type="journal article" date="2012" name="Environ. Microbiol.">
        <title>The genome of the ammonia-oxidizing Candidatus Nitrososphaera gargensis: insights into metabolic versatility and environmental adaptations.</title>
        <authorList>
            <person name="Spang A."/>
            <person name="Poehlein A."/>
            <person name="Offre P."/>
            <person name="Zumbragel S."/>
            <person name="Haider S."/>
            <person name="Rychlik N."/>
            <person name="Nowka B."/>
            <person name="Schmeisser C."/>
            <person name="Lebedeva E.V."/>
            <person name="Rattei T."/>
            <person name="Bohm C."/>
            <person name="Schmid M."/>
            <person name="Galushko A."/>
            <person name="Hatzenpichler R."/>
            <person name="Weinmaier T."/>
            <person name="Daniel R."/>
            <person name="Schleper C."/>
            <person name="Spieck E."/>
            <person name="Streit W."/>
            <person name="Wagner M."/>
        </authorList>
    </citation>
    <scope>NUCLEOTIDE SEQUENCE [LARGE SCALE GENOMIC DNA]</scope>
    <source>
        <strain evidence="2">Ga9.2</strain>
    </source>
</reference>
<dbReference type="AlphaFoldDB" id="K0IAN9"/>
<dbReference type="KEGG" id="nga:Ngar_c14600"/>
<dbReference type="GeneID" id="13797719"/>
<protein>
    <submittedName>
        <fullName evidence="1">Uncharacterized protein</fullName>
    </submittedName>
</protein>
<dbReference type="OrthoDB" id="6726at2157"/>
<dbReference type="InParanoid" id="K0IAN9"/>
<dbReference type="RefSeq" id="WP_015018933.1">
    <property type="nucleotide sequence ID" value="NC_018719.1"/>
</dbReference>
<gene>
    <name evidence="1" type="ordered locus">Ngar_c14600</name>
</gene>
<organism evidence="1 2">
    <name type="scientific">Nitrososphaera gargensis (strain Ga9.2)</name>
    <dbReference type="NCBI Taxonomy" id="1237085"/>
    <lineage>
        <taxon>Archaea</taxon>
        <taxon>Nitrososphaerota</taxon>
        <taxon>Nitrososphaeria</taxon>
        <taxon>Nitrososphaerales</taxon>
        <taxon>Nitrososphaeraceae</taxon>
        <taxon>Nitrososphaera</taxon>
    </lineage>
</organism>
<keyword evidence="2" id="KW-1185">Reference proteome</keyword>
<dbReference type="Proteomes" id="UP000008037">
    <property type="component" value="Chromosome"/>
</dbReference>
<proteinExistence type="predicted"/>
<dbReference type="HOGENOM" id="CLU_2379504_0_0_2"/>
<evidence type="ECO:0000313" key="2">
    <source>
        <dbReference type="Proteomes" id="UP000008037"/>
    </source>
</evidence>
<dbReference type="BioCyc" id="CNIT1237085:G1324-1458-MONOMER"/>